<dbReference type="InterPro" id="IPR036291">
    <property type="entry name" value="NAD(P)-bd_dom_sf"/>
</dbReference>
<dbReference type="AlphaFoldDB" id="A0AAE3WD07"/>
<evidence type="ECO:0000313" key="3">
    <source>
        <dbReference type="Proteomes" id="UP001226762"/>
    </source>
</evidence>
<dbReference type="Proteomes" id="UP001226762">
    <property type="component" value="Unassembled WGS sequence"/>
</dbReference>
<reference evidence="2" key="1">
    <citation type="submission" date="2022-07" db="EMBL/GenBank/DDBJ databases">
        <authorList>
            <person name="Otstavnykh N."/>
            <person name="Isaeva M."/>
            <person name="Bystritskaya E."/>
        </authorList>
    </citation>
    <scope>NUCLEOTIDE SEQUENCE</scope>
    <source>
        <strain evidence="2">KCTC 52189</strain>
    </source>
</reference>
<evidence type="ECO:0000259" key="1">
    <source>
        <dbReference type="Pfam" id="PF22725"/>
    </source>
</evidence>
<dbReference type="EMBL" id="JANHAX010000003">
    <property type="protein sequence ID" value="MDQ2090462.1"/>
    <property type="molecule type" value="Genomic_DNA"/>
</dbReference>
<dbReference type="PANTHER" id="PTHR43377">
    <property type="entry name" value="BILIVERDIN REDUCTASE A"/>
    <property type="match status" value="1"/>
</dbReference>
<organism evidence="2 3">
    <name type="scientific">Marimonas arenosa</name>
    <dbReference type="NCBI Taxonomy" id="1795305"/>
    <lineage>
        <taxon>Bacteria</taxon>
        <taxon>Pseudomonadati</taxon>
        <taxon>Pseudomonadota</taxon>
        <taxon>Alphaproteobacteria</taxon>
        <taxon>Rhodobacterales</taxon>
        <taxon>Paracoccaceae</taxon>
        <taxon>Marimonas</taxon>
    </lineage>
</organism>
<accession>A0AAE3WD07</accession>
<dbReference type="SUPFAM" id="SSF55347">
    <property type="entry name" value="Glyceraldehyde-3-phosphate dehydrogenase-like, C-terminal domain"/>
    <property type="match status" value="1"/>
</dbReference>
<keyword evidence="3" id="KW-1185">Reference proteome</keyword>
<dbReference type="Gene3D" id="3.30.360.10">
    <property type="entry name" value="Dihydrodipicolinate Reductase, domain 2"/>
    <property type="match status" value="1"/>
</dbReference>
<sequence>MGVQYFVMGSGSIGRRHHDNLKGLGAEVHLFGWRGLDLATLEAMVGGAASAAVVIATATQVRLELIELCGRLGVPFYVEKPLAFRMDTLARIQTAAAPVANRSMVGFMMRYHPAVRALVNEPISAYGFHIEIGHDVRQWRQNWQFGDSYAARAEGGGVLLDLCHELDMAHVLFPGAKLQAVDCIGHADFPGVDFATRATLAENGGPVGTVAMDYLSPKSLRRMSFRGRDEVLELDLLAPRWERGDGSAAHVREWTFERNDMFLGIMDDFMALVEGRAPSGNPLMPRFDLVQDSCALIAQAWERRVFHGALTGGFA</sequence>
<dbReference type="Pfam" id="PF22725">
    <property type="entry name" value="GFO_IDH_MocA_C3"/>
    <property type="match status" value="1"/>
</dbReference>
<comment type="caution">
    <text evidence="2">The sequence shown here is derived from an EMBL/GenBank/DDBJ whole genome shotgun (WGS) entry which is preliminary data.</text>
</comment>
<feature type="domain" description="GFO/IDH/MocA-like oxidoreductase" evidence="1">
    <location>
        <begin position="137"/>
        <end position="228"/>
    </location>
</feature>
<gene>
    <name evidence="2" type="ORF">NO357_11185</name>
</gene>
<proteinExistence type="predicted"/>
<dbReference type="Gene3D" id="3.40.50.720">
    <property type="entry name" value="NAD(P)-binding Rossmann-like Domain"/>
    <property type="match status" value="1"/>
</dbReference>
<name>A0AAE3WD07_9RHOB</name>
<dbReference type="InterPro" id="IPR055170">
    <property type="entry name" value="GFO_IDH_MocA-like_dom"/>
</dbReference>
<protein>
    <recommendedName>
        <fullName evidence="1">GFO/IDH/MocA-like oxidoreductase domain-containing protein</fullName>
    </recommendedName>
</protein>
<dbReference type="PANTHER" id="PTHR43377:SF1">
    <property type="entry name" value="BILIVERDIN REDUCTASE A"/>
    <property type="match status" value="1"/>
</dbReference>
<reference evidence="2" key="2">
    <citation type="submission" date="2023-02" db="EMBL/GenBank/DDBJ databases">
        <title>'Rhodoalgimonas zhirmunskyi' gen. nov., isolated from a red alga.</title>
        <authorList>
            <person name="Nedashkovskaya O.I."/>
            <person name="Otstavnykh N.Y."/>
            <person name="Bystritskaya E.P."/>
            <person name="Balabanova L.A."/>
            <person name="Isaeva M.P."/>
        </authorList>
    </citation>
    <scope>NUCLEOTIDE SEQUENCE</scope>
    <source>
        <strain evidence="2">KCTC 52189</strain>
    </source>
</reference>
<evidence type="ECO:0000313" key="2">
    <source>
        <dbReference type="EMBL" id="MDQ2090462.1"/>
    </source>
</evidence>
<dbReference type="InterPro" id="IPR051450">
    <property type="entry name" value="Gfo/Idh/MocA_Oxidoreductases"/>
</dbReference>
<dbReference type="SUPFAM" id="SSF51735">
    <property type="entry name" value="NAD(P)-binding Rossmann-fold domains"/>
    <property type="match status" value="1"/>
</dbReference>
<dbReference type="RefSeq" id="WP_306735741.1">
    <property type="nucleotide sequence ID" value="NZ_JANHAX010000003.1"/>
</dbReference>